<dbReference type="InterPro" id="IPR013783">
    <property type="entry name" value="Ig-like_fold"/>
</dbReference>
<dbReference type="Gene3D" id="2.60.40.10">
    <property type="entry name" value="Immunoglobulins"/>
    <property type="match status" value="1"/>
</dbReference>
<gene>
    <name evidence="6" type="ORF">HLA99_14385</name>
</gene>
<protein>
    <submittedName>
        <fullName evidence="6">Glycosyl hydrolase</fullName>
    </submittedName>
</protein>
<dbReference type="InterPro" id="IPR036962">
    <property type="entry name" value="Glyco_hydro_3_N_sf"/>
</dbReference>
<evidence type="ECO:0000313" key="6">
    <source>
        <dbReference type="EMBL" id="NNH05036.1"/>
    </source>
</evidence>
<dbReference type="PROSITE" id="PS00775">
    <property type="entry name" value="GLYCOSYL_HYDROL_F3"/>
    <property type="match status" value="1"/>
</dbReference>
<dbReference type="Pfam" id="PF00933">
    <property type="entry name" value="Glyco_hydro_3"/>
    <property type="match status" value="1"/>
</dbReference>
<dbReference type="Gene3D" id="3.40.50.1700">
    <property type="entry name" value="Glycoside hydrolase family 3 C-terminal domain"/>
    <property type="match status" value="1"/>
</dbReference>
<comment type="similarity">
    <text evidence="1 4">Belongs to the glycosyl hydrolase 3 family.</text>
</comment>
<dbReference type="Pfam" id="PF14310">
    <property type="entry name" value="Fn3-like"/>
    <property type="match status" value="1"/>
</dbReference>
<evidence type="ECO:0000256" key="4">
    <source>
        <dbReference type="RuleBase" id="RU361161"/>
    </source>
</evidence>
<dbReference type="SUPFAM" id="SSF51445">
    <property type="entry name" value="(Trans)glycosidases"/>
    <property type="match status" value="1"/>
</dbReference>
<dbReference type="EMBL" id="JABEMB010000030">
    <property type="protein sequence ID" value="NNH05036.1"/>
    <property type="molecule type" value="Genomic_DNA"/>
</dbReference>
<name>A0A7Y2Q002_9MICO</name>
<keyword evidence="7" id="KW-1185">Reference proteome</keyword>
<dbReference type="PANTHER" id="PTHR42715">
    <property type="entry name" value="BETA-GLUCOSIDASE"/>
    <property type="match status" value="1"/>
</dbReference>
<organism evidence="6 7">
    <name type="scientific">Microbacterium ulmi</name>
    <dbReference type="NCBI Taxonomy" id="179095"/>
    <lineage>
        <taxon>Bacteria</taxon>
        <taxon>Bacillati</taxon>
        <taxon>Actinomycetota</taxon>
        <taxon>Actinomycetes</taxon>
        <taxon>Micrococcales</taxon>
        <taxon>Microbacteriaceae</taxon>
        <taxon>Microbacterium</taxon>
    </lineage>
</organism>
<dbReference type="Gene3D" id="3.20.20.300">
    <property type="entry name" value="Glycoside hydrolase, family 3, N-terminal domain"/>
    <property type="match status" value="1"/>
</dbReference>
<accession>A0A7Y2Q002</accession>
<evidence type="ECO:0000256" key="2">
    <source>
        <dbReference type="ARBA" id="ARBA00022801"/>
    </source>
</evidence>
<dbReference type="SMART" id="SM01217">
    <property type="entry name" value="Fn3_like"/>
    <property type="match status" value="1"/>
</dbReference>
<dbReference type="InterPro" id="IPR017853">
    <property type="entry name" value="GH"/>
</dbReference>
<evidence type="ECO:0000313" key="7">
    <source>
        <dbReference type="Proteomes" id="UP000543598"/>
    </source>
</evidence>
<keyword evidence="3" id="KW-0119">Carbohydrate metabolism</keyword>
<dbReference type="PANTHER" id="PTHR42715:SF10">
    <property type="entry name" value="BETA-GLUCOSIDASE"/>
    <property type="match status" value="1"/>
</dbReference>
<dbReference type="Proteomes" id="UP000543598">
    <property type="component" value="Unassembled WGS sequence"/>
</dbReference>
<comment type="caution">
    <text evidence="6">The sequence shown here is derived from an EMBL/GenBank/DDBJ whole genome shotgun (WGS) entry which is preliminary data.</text>
</comment>
<proteinExistence type="inferred from homology"/>
<dbReference type="InterPro" id="IPR036881">
    <property type="entry name" value="Glyco_hydro_3_C_sf"/>
</dbReference>
<dbReference type="Pfam" id="PF01915">
    <property type="entry name" value="Glyco_hydro_3_C"/>
    <property type="match status" value="1"/>
</dbReference>
<dbReference type="PRINTS" id="PR00133">
    <property type="entry name" value="GLHYDRLASE3"/>
</dbReference>
<evidence type="ECO:0000256" key="3">
    <source>
        <dbReference type="ARBA" id="ARBA00023277"/>
    </source>
</evidence>
<keyword evidence="2 4" id="KW-0378">Hydrolase</keyword>
<dbReference type="GO" id="GO:0005975">
    <property type="term" value="P:carbohydrate metabolic process"/>
    <property type="evidence" value="ECO:0007669"/>
    <property type="project" value="InterPro"/>
</dbReference>
<dbReference type="AlphaFoldDB" id="A0A7Y2Q002"/>
<dbReference type="SUPFAM" id="SSF52279">
    <property type="entry name" value="Beta-D-glucan exohydrolase, C-terminal domain"/>
    <property type="match status" value="1"/>
</dbReference>
<dbReference type="InterPro" id="IPR001764">
    <property type="entry name" value="Glyco_hydro_3_N"/>
</dbReference>
<dbReference type="InterPro" id="IPR019800">
    <property type="entry name" value="Glyco_hydro_3_AS"/>
</dbReference>
<keyword evidence="4" id="KW-0326">Glycosidase</keyword>
<sequence length="766" mass="80834">MPPWRNTELSVEERADALLAALTLDEKVAQLGSFWDDKRGAGEVIAPMQDVFSDGRPPFEHVVRDGIGHLTRVFGTTPVTAADGVRKLQAAQRHVAGASRLGIPAIAHEECLTGFTTLGATVYPAPLSWGATFHPELVEQLGRAIGDDLRAVGVHQGLAPVLDVTRDYRWGRTEETIAEDPYLVATIGSAFVRGVESAGVVATLKHFTGYSASQGGRNHAPVSAGPREVADVLLPPFEHALREGGARSVMNSYAEVDGVPAAADERLLTGLLREEWGFEGTVVSDYWAIPFLKAKHGVAETVDDAAALALVAGMDVELPDMGAFGGLPGLVRAGRVSEDLVDRAARRILRQKIELGLLDPDWEPGGDPDADLDSPRNRALARVLAEESVVLLENRTHVLPITAAPPRVAVIGPTAADVRALLGCYSYPNHVLPRHPELAPGLPVVSLAHALAAEFPASALTVADGVPLKDRDRSGIPAAVDAARAADLVVAVVGDRAGMFGKGTSGEGCDAADLELPGVQGELLEALLETGTPVVVVVLSGRPYAIERFRARAAALVQAFMPGVEGAQAIAGVLSGRVAPSGRLPVEIPRSSAGMPHTYLGPALRHDGERISNIEVAPSFPFGHGLTYTTFEMGGLELSSDLVPTDGDVAARVRVRNTGDRAGAAVVQLYASDPVATVTRPVVELIGYRRVELAPGAEAVVEFRAHADRFSFTGIAGHRVVEPGLIHLEAGLSSGDRPARASFRFTGPTRRVPARRILTTEADVVP</sequence>
<evidence type="ECO:0000256" key="1">
    <source>
        <dbReference type="ARBA" id="ARBA00005336"/>
    </source>
</evidence>
<evidence type="ECO:0000259" key="5">
    <source>
        <dbReference type="SMART" id="SM01217"/>
    </source>
</evidence>
<reference evidence="6 7" key="1">
    <citation type="submission" date="2020-05" db="EMBL/GenBank/DDBJ databases">
        <title>MicrobeNet Type strains.</title>
        <authorList>
            <person name="Nicholson A.C."/>
        </authorList>
    </citation>
    <scope>NUCLEOTIDE SEQUENCE [LARGE SCALE GENOMIC DNA]</scope>
    <source>
        <strain evidence="6 7">JCM 14282</strain>
    </source>
</reference>
<feature type="domain" description="Fibronectin type III-like" evidence="5">
    <location>
        <begin position="665"/>
        <end position="734"/>
    </location>
</feature>
<dbReference type="InterPro" id="IPR002772">
    <property type="entry name" value="Glyco_hydro_3_C"/>
</dbReference>
<dbReference type="InterPro" id="IPR050288">
    <property type="entry name" value="Cellulose_deg_GH3"/>
</dbReference>
<dbReference type="GO" id="GO:0004553">
    <property type="term" value="F:hydrolase activity, hydrolyzing O-glycosyl compounds"/>
    <property type="evidence" value="ECO:0007669"/>
    <property type="project" value="InterPro"/>
</dbReference>
<dbReference type="InterPro" id="IPR026891">
    <property type="entry name" value="Fn3-like"/>
</dbReference>